<dbReference type="InterPro" id="IPR027417">
    <property type="entry name" value="P-loop_NTPase"/>
</dbReference>
<feature type="region of interest" description="Disordered" evidence="4">
    <location>
        <begin position="542"/>
        <end position="581"/>
    </location>
</feature>
<evidence type="ECO:0000313" key="6">
    <source>
        <dbReference type="EMBL" id="MBA4603561.1"/>
    </source>
</evidence>
<comment type="caution">
    <text evidence="6">The sequence shown here is derived from an EMBL/GenBank/DDBJ whole genome shotgun (WGS) entry which is preliminary data.</text>
</comment>
<evidence type="ECO:0000259" key="5">
    <source>
        <dbReference type="PROSITE" id="PS50893"/>
    </source>
</evidence>
<proteinExistence type="predicted"/>
<dbReference type="GO" id="GO:0003677">
    <property type="term" value="F:DNA binding"/>
    <property type="evidence" value="ECO:0007669"/>
    <property type="project" value="InterPro"/>
</dbReference>
<accession>A0A7W2ATJ1</accession>
<dbReference type="SMART" id="SM00382">
    <property type="entry name" value="AAA"/>
    <property type="match status" value="2"/>
</dbReference>
<protein>
    <submittedName>
        <fullName evidence="6">ABC-F family ATP-binding cassette domain-containing protein</fullName>
    </submittedName>
</protein>
<dbReference type="EMBL" id="JACEOL010000060">
    <property type="protein sequence ID" value="MBA4603561.1"/>
    <property type="molecule type" value="Genomic_DNA"/>
</dbReference>
<keyword evidence="7" id="KW-1185">Reference proteome</keyword>
<dbReference type="GO" id="GO:0016887">
    <property type="term" value="F:ATP hydrolysis activity"/>
    <property type="evidence" value="ECO:0007669"/>
    <property type="project" value="InterPro"/>
</dbReference>
<evidence type="ECO:0000256" key="1">
    <source>
        <dbReference type="ARBA" id="ARBA00022737"/>
    </source>
</evidence>
<feature type="compositionally biased region" description="Basic and acidic residues" evidence="4">
    <location>
        <begin position="557"/>
        <end position="568"/>
    </location>
</feature>
<gene>
    <name evidence="6" type="ORF">H2C83_14845</name>
</gene>
<dbReference type="RefSeq" id="WP_181742037.1">
    <property type="nucleotide sequence ID" value="NZ_JACEOL010000060.1"/>
</dbReference>
<dbReference type="Pfam" id="PF12848">
    <property type="entry name" value="ABC_tran_Xtn"/>
    <property type="match status" value="1"/>
</dbReference>
<dbReference type="InterPro" id="IPR032781">
    <property type="entry name" value="ABC_tran_Xtn"/>
</dbReference>
<organism evidence="6 7">
    <name type="scientific">Thermoactinomyces mirandus</name>
    <dbReference type="NCBI Taxonomy" id="2756294"/>
    <lineage>
        <taxon>Bacteria</taxon>
        <taxon>Bacillati</taxon>
        <taxon>Bacillota</taxon>
        <taxon>Bacilli</taxon>
        <taxon>Bacillales</taxon>
        <taxon>Thermoactinomycetaceae</taxon>
        <taxon>Thermoactinomyces</taxon>
    </lineage>
</organism>
<dbReference type="PANTHER" id="PTHR42855">
    <property type="entry name" value="ABC TRANSPORTER ATP-BINDING SUBUNIT"/>
    <property type="match status" value="1"/>
</dbReference>
<evidence type="ECO:0000256" key="3">
    <source>
        <dbReference type="ARBA" id="ARBA00022840"/>
    </source>
</evidence>
<feature type="domain" description="ABC transporter" evidence="5">
    <location>
        <begin position="4"/>
        <end position="264"/>
    </location>
</feature>
<dbReference type="SUPFAM" id="SSF52540">
    <property type="entry name" value="P-loop containing nucleoside triphosphate hydrolases"/>
    <property type="match status" value="2"/>
</dbReference>
<dbReference type="PROSITE" id="PS50893">
    <property type="entry name" value="ABC_TRANSPORTER_2"/>
    <property type="match status" value="2"/>
</dbReference>
<dbReference type="InterPro" id="IPR017871">
    <property type="entry name" value="ABC_transporter-like_CS"/>
</dbReference>
<dbReference type="Gene3D" id="1.10.287.380">
    <property type="entry name" value="Valyl-tRNA synthetase, C-terminal domain"/>
    <property type="match status" value="1"/>
</dbReference>
<dbReference type="Proteomes" id="UP000538292">
    <property type="component" value="Unassembled WGS sequence"/>
</dbReference>
<name>A0A7W2ATJ1_9BACL</name>
<dbReference type="AlphaFoldDB" id="A0A7W2ATJ1"/>
<evidence type="ECO:0000256" key="2">
    <source>
        <dbReference type="ARBA" id="ARBA00022741"/>
    </source>
</evidence>
<dbReference type="InterPro" id="IPR032524">
    <property type="entry name" value="ABC_tran_C"/>
</dbReference>
<dbReference type="Gene3D" id="3.40.50.300">
    <property type="entry name" value="P-loop containing nucleotide triphosphate hydrolases"/>
    <property type="match status" value="2"/>
</dbReference>
<dbReference type="InterPro" id="IPR051309">
    <property type="entry name" value="ABCF_ATPase"/>
</dbReference>
<keyword evidence="2" id="KW-0547">Nucleotide-binding</keyword>
<dbReference type="PANTHER" id="PTHR42855:SF2">
    <property type="entry name" value="DRUG RESISTANCE ABC TRANSPORTER,ATP-BINDING PROTEIN"/>
    <property type="match status" value="1"/>
</dbReference>
<dbReference type="Pfam" id="PF16326">
    <property type="entry name" value="ABC_tran_CTD"/>
    <property type="match status" value="1"/>
</dbReference>
<dbReference type="GO" id="GO:0005524">
    <property type="term" value="F:ATP binding"/>
    <property type="evidence" value="ECO:0007669"/>
    <property type="project" value="UniProtKB-KW"/>
</dbReference>
<dbReference type="InterPro" id="IPR003593">
    <property type="entry name" value="AAA+_ATPase"/>
</dbReference>
<keyword evidence="1" id="KW-0677">Repeat</keyword>
<dbReference type="FunFam" id="3.40.50.300:FF:000011">
    <property type="entry name" value="Putative ABC transporter ATP-binding component"/>
    <property type="match status" value="1"/>
</dbReference>
<sequence>MLLLQANNINKTYGGTVVLEQVDLQIKEQERVGLIGPNGAGKTTLLKILTGQIAADHGEIHFAKKARLGYLAQDSGLQSARTVWDELLLPFQKLIAIEEELRQLEQEMGKEKIYSHPPTYEKILERYASRQNTFEEQGGYAYEARIRGALHGLGLGGIPWKSTPVSSLSGGQKTRVALAKMLLEEPDLLILDEPTNYLDMNAIAWLEQTLASYKGALLLVSHDRYFLDRLVHVIYELENQRITRYVGNYTSFVKQKEERLEREQKIYERQQAEITKMEEFIQQNIARASTTKRAQSRRKALEKMERIKQPFAYSRKAAIRFETAVTSGREVLEVKDLTIGYDQPLIQGIAFHIERGEHIAILGPNGLGKTTLLKTVSGLLPPLSGTWKWGTQVQVDYYDQEQKDLNPDHQVIDELWNDHPRLDQTTVRSYLGQFLFSGDDVFKRVGDLSGGEKARLSLCKRMLNQANFLLMDEPTNHLDMPSKETLEQALEDFPGTILFVSHDRYFINRIATRIWELTPYGIVDYRGNYEWYLEKKALERAEPADKKTSSSSPSVTETEKYRQREKEKQRRRKQKKQKLESLEQEISRLEEKIATIHKQLCQPDIYNDPLKSAARQKELTHLESELAEKTDQWVKLADD</sequence>
<evidence type="ECO:0000256" key="4">
    <source>
        <dbReference type="SAM" id="MobiDB-lite"/>
    </source>
</evidence>
<dbReference type="CDD" id="cd03221">
    <property type="entry name" value="ABCF_EF-3"/>
    <property type="match status" value="2"/>
</dbReference>
<dbReference type="InterPro" id="IPR003439">
    <property type="entry name" value="ABC_transporter-like_ATP-bd"/>
</dbReference>
<reference evidence="6 7" key="1">
    <citation type="submission" date="2020-07" db="EMBL/GenBank/DDBJ databases">
        <title>Thermoactinomyces phylogeny.</title>
        <authorList>
            <person name="Dunlap C."/>
        </authorList>
    </citation>
    <scope>NUCLEOTIDE SEQUENCE [LARGE SCALE GENOMIC DNA]</scope>
    <source>
        <strain evidence="6 7">AMNI-1</strain>
    </source>
</reference>
<dbReference type="FunFam" id="3.40.50.300:FF:000309">
    <property type="entry name" value="ABC transporter ATP-binding protein"/>
    <property type="match status" value="1"/>
</dbReference>
<dbReference type="InterPro" id="IPR037118">
    <property type="entry name" value="Val-tRNA_synth_C_sf"/>
</dbReference>
<dbReference type="PROSITE" id="PS00211">
    <property type="entry name" value="ABC_TRANSPORTER_1"/>
    <property type="match status" value="1"/>
</dbReference>
<dbReference type="Pfam" id="PF00005">
    <property type="entry name" value="ABC_tran"/>
    <property type="match status" value="2"/>
</dbReference>
<feature type="domain" description="ABC transporter" evidence="5">
    <location>
        <begin position="319"/>
        <end position="544"/>
    </location>
</feature>
<evidence type="ECO:0000313" key="7">
    <source>
        <dbReference type="Proteomes" id="UP000538292"/>
    </source>
</evidence>
<keyword evidence="3 6" id="KW-0067">ATP-binding</keyword>